<sequence>MECLPRRPPPGPGHRTRPAWYPGCEARVRSARDLHPDAEKPGGTPQRTLFTGLDLADPDESTFSTGYFGPVLGVAELPGTGTQFLDSAVTVANDRLHGTPGASLIATSTPSKPSAATWGAFPGHPLDNVQGGIGVVHN</sequence>
<protein>
    <recommendedName>
        <fullName evidence="4">Aldehyde dehydrogenase family protein</fullName>
    </recommendedName>
</protein>
<evidence type="ECO:0000256" key="1">
    <source>
        <dbReference type="SAM" id="MobiDB-lite"/>
    </source>
</evidence>
<reference evidence="2 3" key="1">
    <citation type="submission" date="2022-03" db="EMBL/GenBank/DDBJ databases">
        <title>Streptomyces yunnanensis P86,complete genome.</title>
        <authorList>
            <person name="Chen S."/>
            <person name="Zhang Q."/>
        </authorList>
    </citation>
    <scope>NUCLEOTIDE SEQUENCE [LARGE SCALE GENOMIC DNA]</scope>
    <source>
        <strain evidence="2 3">P86</strain>
    </source>
</reference>
<gene>
    <name evidence="2" type="ORF">MOV08_10040</name>
</gene>
<keyword evidence="3" id="KW-1185">Reference proteome</keyword>
<feature type="compositionally biased region" description="Pro residues" evidence="1">
    <location>
        <begin position="1"/>
        <end position="12"/>
    </location>
</feature>
<dbReference type="Proteomes" id="UP001218629">
    <property type="component" value="Chromosome"/>
</dbReference>
<proteinExistence type="predicted"/>
<feature type="region of interest" description="Disordered" evidence="1">
    <location>
        <begin position="1"/>
        <end position="20"/>
    </location>
</feature>
<accession>A0ABY8A5K5</accession>
<evidence type="ECO:0000313" key="3">
    <source>
        <dbReference type="Proteomes" id="UP001218629"/>
    </source>
</evidence>
<dbReference type="EMBL" id="CP095749">
    <property type="protein sequence ID" value="WEB39576.1"/>
    <property type="molecule type" value="Genomic_DNA"/>
</dbReference>
<dbReference type="RefSeq" id="WP_275307121.1">
    <property type="nucleotide sequence ID" value="NZ_CP095749.1"/>
</dbReference>
<evidence type="ECO:0008006" key="4">
    <source>
        <dbReference type="Google" id="ProtNLM"/>
    </source>
</evidence>
<organism evidence="2 3">
    <name type="scientific">Streptomyces yunnanensis</name>
    <dbReference type="NCBI Taxonomy" id="156453"/>
    <lineage>
        <taxon>Bacteria</taxon>
        <taxon>Bacillati</taxon>
        <taxon>Actinomycetota</taxon>
        <taxon>Actinomycetes</taxon>
        <taxon>Kitasatosporales</taxon>
        <taxon>Streptomycetaceae</taxon>
        <taxon>Streptomyces</taxon>
    </lineage>
</organism>
<evidence type="ECO:0000313" key="2">
    <source>
        <dbReference type="EMBL" id="WEB39576.1"/>
    </source>
</evidence>
<name>A0ABY8A5K5_9ACTN</name>